<organism evidence="1 2">
    <name type="scientific">Caenorhabditis tropicalis</name>
    <dbReference type="NCBI Taxonomy" id="1561998"/>
    <lineage>
        <taxon>Eukaryota</taxon>
        <taxon>Metazoa</taxon>
        <taxon>Ecdysozoa</taxon>
        <taxon>Nematoda</taxon>
        <taxon>Chromadorea</taxon>
        <taxon>Rhabditida</taxon>
        <taxon>Rhabditina</taxon>
        <taxon>Rhabditomorpha</taxon>
        <taxon>Rhabditoidea</taxon>
        <taxon>Rhabditidae</taxon>
        <taxon>Peloderinae</taxon>
        <taxon>Caenorhabditis</taxon>
    </lineage>
</organism>
<dbReference type="Proteomes" id="UP000095282">
    <property type="component" value="Unplaced"/>
</dbReference>
<dbReference type="eggNOG" id="ENOG502TJ68">
    <property type="taxonomic scope" value="Eukaryota"/>
</dbReference>
<dbReference type="WBParaSite" id="Csp11.Scaffold630.g18712.t1">
    <property type="protein sequence ID" value="Csp11.Scaffold630.g18712.t1"/>
    <property type="gene ID" value="Csp11.Scaffold630.g18712"/>
</dbReference>
<sequence length="345" mass="39931">MTSAPFDPVAILVLADAEDSVTEPDANKEMKKAIKEEIKNEIRSVRESADKYHWIGGFHFNEEWMPFMDAILETLRSFLRQLQADNKAKNLTYQNLLVMVSVVQEIKTCIPEKNRLIESQIAQSEKASKAPYEPINSEMYRMIGEMMQLSKLCTFLDVFIDGENVTANHLRRENNMISYIMIGRRHQFGDLTDVKPHSLMSYSSHFKENIVCLMPAVADEHINYLLTFGKKLDMLDDEYKQLIDGFDLKELVSSDVTEIGEKKIDELINMTSYLQGSGYSREWRSTLVNKIESLRPIIQRGGNGSEIKEAIQYLNFNYYRIRNAYDKKRKIYATPPKFGRKIGQH</sequence>
<evidence type="ECO:0000313" key="1">
    <source>
        <dbReference type="Proteomes" id="UP000095282"/>
    </source>
</evidence>
<keyword evidence="1" id="KW-1185">Reference proteome</keyword>
<evidence type="ECO:0000313" key="2">
    <source>
        <dbReference type="WBParaSite" id="Csp11.Scaffold630.g18712.t1"/>
    </source>
</evidence>
<accession>A0A1I7URU5</accession>
<name>A0A1I7URU5_9PELO</name>
<dbReference type="AlphaFoldDB" id="A0A1I7URU5"/>
<reference evidence="2" key="1">
    <citation type="submission" date="2016-11" db="UniProtKB">
        <authorList>
            <consortium name="WormBaseParasite"/>
        </authorList>
    </citation>
    <scope>IDENTIFICATION</scope>
</reference>
<protein>
    <submittedName>
        <fullName evidence="2">DUF4371 domain-containing protein</fullName>
    </submittedName>
</protein>
<proteinExistence type="predicted"/>